<keyword evidence="2" id="KW-0812">Transmembrane</keyword>
<keyword evidence="4" id="KW-1185">Reference proteome</keyword>
<dbReference type="InterPro" id="IPR001193">
    <property type="entry name" value="MBTPS2"/>
</dbReference>
<proteinExistence type="predicted"/>
<protein>
    <recommendedName>
        <fullName evidence="5">Peptidase, M50 family</fullName>
    </recommendedName>
</protein>
<evidence type="ECO:0008006" key="5">
    <source>
        <dbReference type="Google" id="ProtNLM"/>
    </source>
</evidence>
<sequence>MNSQGRTFSESWHRVAELRIGLRPNVRVRRQMFRGEKWYVLHDPFNNSFFRLRPEAHEFAIRLHPERTVGQVWEQCLARDPDGAPGQEDVIALLGQLYFANLLFCELPADSARLFERYSDKRQREIRSKFLNLMFIRIPLLDPENLLRRSEALIRWLTGPAAAALWMLLALLAGKAVLENWDTLAHEARSVLAFDNLIPLYAGLVLVKLLHEIGHAALCKRFGGEVHTMGVMLMVFTPLPYMDATSSWSFRSRRQRILVGAAGMIFELFAAFCAALLWANTGPGTLHSVAFNMMLVASVSTVVFNANPLLRYDGYYILSDLAGIPNLNTRSFAQLKYLAEHRLFGCEHAQSPAGSRREALWLTGYGLASGLYRIIVYGGIILFVADRFLLAGLLMAVFCMVTWGILPAGRLAGYLAASPRLARNRPRAVAVSLGALLFCLLFLAVVPFPSGFRAPGILEAQTFLRVASEAPGQLTEILAPSGTRVERGTPLLRLENPELELELRAVAAQRAELMALRQQSIVAEGDAEREMLRQRLAALEQRREKLERQRRALLIKAGEAGVWVAPESPELAGSWLTRGTQFGVIVNPESFRFSAVVSQEEAANLFSDSLAGEAEVRLNGQAGSPLKVRRSDFIPFQHERLPSAALGWLAGGEIPVSGKDDSGLQTVEPFFQIFAELQNPSDAALFHGQSGRIRFSLPAEPLLSQWARKLRQLLQRRYQT</sequence>
<feature type="transmembrane region" description="Helical" evidence="2">
    <location>
        <begin position="285"/>
        <end position="306"/>
    </location>
</feature>
<reference evidence="3 4" key="2">
    <citation type="journal article" date="2021" name="Int. J. Syst. Evol. Microbiol.">
        <title>Isolation and Polyphasic Characterization of Desulfuromonas versatilis sp. Nov., an Electrogenic Bacteria Capable of Versatile Metabolism Isolated from a Graphene Oxide-Reducing Enrichment Culture.</title>
        <authorList>
            <person name="Xie L."/>
            <person name="Yoshida N."/>
            <person name="Ishii S."/>
            <person name="Meng L."/>
        </authorList>
    </citation>
    <scope>NUCLEOTIDE SEQUENCE [LARGE SCALE GENOMIC DNA]</scope>
    <source>
        <strain evidence="3 4">NIT-T3</strain>
    </source>
</reference>
<keyword evidence="2" id="KW-1133">Transmembrane helix</keyword>
<name>A0ABM8HTA9_9BACT</name>
<keyword evidence="1" id="KW-0175">Coiled coil</keyword>
<feature type="transmembrane region" description="Helical" evidence="2">
    <location>
        <begin position="193"/>
        <end position="211"/>
    </location>
</feature>
<feature type="transmembrane region" description="Helical" evidence="2">
    <location>
        <begin position="388"/>
        <end position="408"/>
    </location>
</feature>
<evidence type="ECO:0000313" key="4">
    <source>
        <dbReference type="Proteomes" id="UP001319827"/>
    </source>
</evidence>
<feature type="transmembrane region" description="Helical" evidence="2">
    <location>
        <begin position="257"/>
        <end position="279"/>
    </location>
</feature>
<dbReference type="PANTHER" id="PTHR13325">
    <property type="entry name" value="PROTEASE M50 MEMBRANE-BOUND TRANSCRIPTION FACTOR SITE 2 PROTEASE"/>
    <property type="match status" value="1"/>
</dbReference>
<reference evidence="3 4" key="1">
    <citation type="journal article" date="2016" name="C (Basel)">
        <title>Selective Growth of and Electricity Production by Marine Exoelectrogenic Bacteria in Self-Aggregated Hydrogel of Microbially Reduced Graphene Oxide.</title>
        <authorList>
            <person name="Yoshida N."/>
            <person name="Goto Y."/>
            <person name="Miyata Y."/>
        </authorList>
    </citation>
    <scope>NUCLEOTIDE SEQUENCE [LARGE SCALE GENOMIC DNA]</scope>
    <source>
        <strain evidence="3 4">NIT-T3</strain>
    </source>
</reference>
<accession>A0ABM8HTA9</accession>
<dbReference type="SUPFAM" id="SSF111369">
    <property type="entry name" value="HlyD-like secretion proteins"/>
    <property type="match status" value="1"/>
</dbReference>
<feature type="transmembrane region" description="Helical" evidence="2">
    <location>
        <begin position="153"/>
        <end position="173"/>
    </location>
</feature>
<dbReference type="EMBL" id="AP024355">
    <property type="protein sequence ID" value="BCR04252.1"/>
    <property type="molecule type" value="Genomic_DNA"/>
</dbReference>
<evidence type="ECO:0000256" key="1">
    <source>
        <dbReference type="SAM" id="Coils"/>
    </source>
</evidence>
<gene>
    <name evidence="3" type="ORF">DESUT3_13210</name>
</gene>
<keyword evidence="2" id="KW-0472">Membrane</keyword>
<dbReference type="RefSeq" id="WP_221251677.1">
    <property type="nucleotide sequence ID" value="NZ_AP024355.1"/>
</dbReference>
<dbReference type="PANTHER" id="PTHR13325:SF3">
    <property type="entry name" value="MEMBRANE-BOUND TRANSCRIPTION FACTOR SITE-2 PROTEASE"/>
    <property type="match status" value="1"/>
</dbReference>
<evidence type="ECO:0000313" key="3">
    <source>
        <dbReference type="EMBL" id="BCR04252.1"/>
    </source>
</evidence>
<dbReference type="Gene3D" id="1.10.287.470">
    <property type="entry name" value="Helix hairpin bin"/>
    <property type="match status" value="1"/>
</dbReference>
<dbReference type="Gene3D" id="2.40.50.100">
    <property type="match status" value="1"/>
</dbReference>
<feature type="transmembrane region" description="Helical" evidence="2">
    <location>
        <begin position="428"/>
        <end position="448"/>
    </location>
</feature>
<organism evidence="3 4">
    <name type="scientific">Desulfuromonas versatilis</name>
    <dbReference type="NCBI Taxonomy" id="2802975"/>
    <lineage>
        <taxon>Bacteria</taxon>
        <taxon>Pseudomonadati</taxon>
        <taxon>Thermodesulfobacteriota</taxon>
        <taxon>Desulfuromonadia</taxon>
        <taxon>Desulfuromonadales</taxon>
        <taxon>Desulfuromonadaceae</taxon>
        <taxon>Desulfuromonas</taxon>
    </lineage>
</organism>
<dbReference type="Proteomes" id="UP001319827">
    <property type="component" value="Chromosome"/>
</dbReference>
<evidence type="ECO:0000256" key="2">
    <source>
        <dbReference type="SAM" id="Phobius"/>
    </source>
</evidence>
<feature type="transmembrane region" description="Helical" evidence="2">
    <location>
        <begin position="359"/>
        <end position="382"/>
    </location>
</feature>
<feature type="coiled-coil region" evidence="1">
    <location>
        <begin position="522"/>
        <end position="556"/>
    </location>
</feature>